<dbReference type="InterPro" id="IPR057596">
    <property type="entry name" value="RDRP_core"/>
</dbReference>
<dbReference type="GO" id="GO:0003968">
    <property type="term" value="F:RNA-directed RNA polymerase activity"/>
    <property type="evidence" value="ECO:0007669"/>
    <property type="project" value="UniProtKB-KW"/>
</dbReference>
<keyword evidence="1" id="KW-0696">RNA-directed RNA polymerase</keyword>
<feature type="region of interest" description="Disordered" evidence="2">
    <location>
        <begin position="147"/>
        <end position="202"/>
    </location>
</feature>
<sequence length="1405" mass="158142">MRTFKMLQVTLRLPLPHPLSYRLLTVQSEQYHRLRAIHPSLGAFREPRSTDSETVKRILNNLRIFMCHYHLLFPEFVDFEHESVGGTRYETQNESQNGGTGKLRRMVDPLLTFCQRLEKKLNEAEEDYDGFGEIFMNYDGQVYDENGVDGWRKDSTAANPPTPTSNKSRNNSSKSSSSKRSSDDPEENSSPKKSKVTPFKPATQANQLASRTFTKFTSAPQASATASTSRPCLYKISAIPRPLPRTISTSTESTEYIESSTTTTTTSTTTSTVVTPSTSFSTLPPAVPSRPSSVPTPHLSLTNSSLQAIKITNDNYIASLNRLGIKFHFQWELERLISQHDTVTWDSIEWHALSSLKDQSSTEMVHLIDTIIRQAEAKQQGAEQVEAPRRRDISDRKALMLSEVDKEEISILAKDLRGVGNNSVDWPYGGKIQYILSVQLATKGEGCSELPPEILPASQANDPYRRKKPLQRAQTLPSAPTVDWNNPMGPGLPSTAYEPRSFPFRFELRQPEMPGKSFRLARRFGSRRCISLKTKDIPLNKRKELKEMLTGRCLIVLGRPYRAFWAAPDGENVMLIETPEEGNGVVTKGREDEPKMPSFQELLYRYNDLNKKPNQAMAKWAARPQILFSDSVPVTSVELSAIHEIPDIITREAQLSGRPETEQILTDGCGLMSESLALRIYHHPSLTLTNGRPSVVQMRIGGSKGLLALMSPNQGSQHPSKEILLRDSMIKTLSASNYENDPSLLTVDVLKCESLKIGANLSSEAIIAMAHNGVPTEVFVKMAENELNSLRDAFWPTPLEGETEDDMFRRIFASCYGIGGVGMDNKKRQARKDGKSLRAAGLAKGHFDDDMEVDEDDEDPLTISASERFDVDPISGQPNSLGEALMESVASGFHPATSPYPASKLHHVVETLSKKIVRDFKIPVQQSLTAFIVPDSLQILAPDELFICFSSKGPIDETTQIPLNYLEGEVLAYRSPCKVPTDVRRLRAVYKPELAYLKDCIVLSANSQLCKRSPASYLGGGDYDGDTLTLFWNTELVQHFRNAEDHFAETPPNFEEQNFHKSVTKGTEFLDGIEGLSANEKIRELQSWLIDGVKGDELTGIYSGLHENAVYTLGYDHPETIRLARMFCHVLDARKSGLRVKDEVLRDDRKKYGGDLDWRLWKKGDETVNIRNVNYLKRRRELGGFIMDKLKTKGEEHRKKVMGSFLREPPTLTDQEYREHGNLWEATKNDQQMSLIPIWQQQLEKIESHVKACCEIRQYIVQGRCEDVAQTYQNLLNGVIPRLKSRPQNGLCSPIKQRKVENSESSLERLTKIRQLAVIWRDYPRKEEIPSLFTSWEIGQRKLSCLAGMLVGKNRSMQMAPFDLDFTGFCDMQARSNGKNARTILSTIYEDLKPATRAQSKPGTA</sequence>
<dbReference type="GO" id="GO:0003723">
    <property type="term" value="F:RNA binding"/>
    <property type="evidence" value="ECO:0007669"/>
    <property type="project" value="UniProtKB-KW"/>
</dbReference>
<dbReference type="InterPro" id="IPR007855">
    <property type="entry name" value="RDRP"/>
</dbReference>
<keyword evidence="1" id="KW-0548">Nucleotidyltransferase</keyword>
<reference evidence="4" key="1">
    <citation type="submission" date="2013-07" db="EMBL/GenBank/DDBJ databases">
        <title>The Genome Sequence of Cryptococcus bestiolae CBS10118.</title>
        <authorList>
            <consortium name="The Broad Institute Genome Sequencing Platform"/>
            <person name="Cuomo C."/>
            <person name="Litvintseva A."/>
            <person name="Chen Y."/>
            <person name="Heitman J."/>
            <person name="Sun S."/>
            <person name="Springer D."/>
            <person name="Dromer F."/>
            <person name="Young S.K."/>
            <person name="Zeng Q."/>
            <person name="Gargeya S."/>
            <person name="Fitzgerald M."/>
            <person name="Abouelleil A."/>
            <person name="Alvarado L."/>
            <person name="Berlin A.M."/>
            <person name="Chapman S.B."/>
            <person name="Dewar J."/>
            <person name="Goldberg J."/>
            <person name="Griggs A."/>
            <person name="Gujja S."/>
            <person name="Hansen M."/>
            <person name="Howarth C."/>
            <person name="Imamovic A."/>
            <person name="Larimer J."/>
            <person name="McCowan C."/>
            <person name="Murphy C."/>
            <person name="Pearson M."/>
            <person name="Priest M."/>
            <person name="Roberts A."/>
            <person name="Saif S."/>
            <person name="Shea T."/>
            <person name="Sykes S."/>
            <person name="Wortman J."/>
            <person name="Nusbaum C."/>
            <person name="Birren B."/>
        </authorList>
    </citation>
    <scope>NUCLEOTIDE SEQUENCE [LARGE SCALE GENOMIC DNA]</scope>
    <source>
        <strain evidence="4">CBS 10118</strain>
    </source>
</reference>
<dbReference type="VEuPathDB" id="FungiDB:I302_00859"/>
<feature type="compositionally biased region" description="Low complexity" evidence="2">
    <location>
        <begin position="165"/>
        <end position="179"/>
    </location>
</feature>
<reference evidence="4" key="2">
    <citation type="submission" date="2014-01" db="EMBL/GenBank/DDBJ databases">
        <title>Evolution of pathogenesis and genome organization in the Tremellales.</title>
        <authorList>
            <person name="Cuomo C."/>
            <person name="Litvintseva A."/>
            <person name="Heitman J."/>
            <person name="Chen Y."/>
            <person name="Sun S."/>
            <person name="Springer D."/>
            <person name="Dromer F."/>
            <person name="Young S."/>
            <person name="Zeng Q."/>
            <person name="Chapman S."/>
            <person name="Gujja S."/>
            <person name="Saif S."/>
            <person name="Birren B."/>
        </authorList>
    </citation>
    <scope>NUCLEOTIDE SEQUENCE</scope>
    <source>
        <strain evidence="4">CBS 10118</strain>
    </source>
</reference>
<evidence type="ECO:0000256" key="1">
    <source>
        <dbReference type="RuleBase" id="RU363098"/>
    </source>
</evidence>
<gene>
    <name evidence="4" type="ORF">I302_00859</name>
</gene>
<dbReference type="PANTHER" id="PTHR23079:SF55">
    <property type="entry name" value="RNA-DIRECTED RNA POLYMERASE"/>
    <property type="match status" value="1"/>
</dbReference>
<dbReference type="EMBL" id="KI894018">
    <property type="protein sequence ID" value="OCF29357.1"/>
    <property type="molecule type" value="Genomic_DNA"/>
</dbReference>
<evidence type="ECO:0000259" key="3">
    <source>
        <dbReference type="Pfam" id="PF05183"/>
    </source>
</evidence>
<dbReference type="GO" id="GO:0031380">
    <property type="term" value="C:nuclear RNA-directed RNA polymerase complex"/>
    <property type="evidence" value="ECO:0007669"/>
    <property type="project" value="TreeGrafter"/>
</dbReference>
<dbReference type="GO" id="GO:0030422">
    <property type="term" value="P:siRNA processing"/>
    <property type="evidence" value="ECO:0007669"/>
    <property type="project" value="TreeGrafter"/>
</dbReference>
<accession>A0A1B9GEB4</accession>
<feature type="region of interest" description="Disordered" evidence="2">
    <location>
        <begin position="244"/>
        <end position="296"/>
    </location>
</feature>
<feature type="compositionally biased region" description="Low complexity" evidence="2">
    <location>
        <begin position="246"/>
        <end position="296"/>
    </location>
</feature>
<protein>
    <recommendedName>
        <fullName evidence="1">RNA-dependent RNA polymerase</fullName>
        <ecNumber evidence="1">2.7.7.48</ecNumber>
    </recommendedName>
</protein>
<evidence type="ECO:0000313" key="4">
    <source>
        <dbReference type="EMBL" id="OCF29357.1"/>
    </source>
</evidence>
<dbReference type="Pfam" id="PF05183">
    <property type="entry name" value="RdRP"/>
    <property type="match status" value="1"/>
</dbReference>
<dbReference type="STRING" id="1296100.A0A1B9GEB4"/>
<comment type="similarity">
    <text evidence="1">Belongs to the RdRP family.</text>
</comment>
<dbReference type="EC" id="2.7.7.48" evidence="1"/>
<organism evidence="4">
    <name type="scientific">Kwoniella bestiolae CBS 10118</name>
    <dbReference type="NCBI Taxonomy" id="1296100"/>
    <lineage>
        <taxon>Eukaryota</taxon>
        <taxon>Fungi</taxon>
        <taxon>Dikarya</taxon>
        <taxon>Basidiomycota</taxon>
        <taxon>Agaricomycotina</taxon>
        <taxon>Tremellomycetes</taxon>
        <taxon>Tremellales</taxon>
        <taxon>Cryptococcaceae</taxon>
        <taxon>Kwoniella</taxon>
    </lineage>
</organism>
<proteinExistence type="inferred from homology"/>
<dbReference type="OrthoDB" id="10055769at2759"/>
<evidence type="ECO:0000256" key="2">
    <source>
        <dbReference type="SAM" id="MobiDB-lite"/>
    </source>
</evidence>
<comment type="catalytic activity">
    <reaction evidence="1">
        <text>RNA(n) + a ribonucleoside 5'-triphosphate = RNA(n+1) + diphosphate</text>
        <dbReference type="Rhea" id="RHEA:21248"/>
        <dbReference type="Rhea" id="RHEA-COMP:14527"/>
        <dbReference type="Rhea" id="RHEA-COMP:17342"/>
        <dbReference type="ChEBI" id="CHEBI:33019"/>
        <dbReference type="ChEBI" id="CHEBI:61557"/>
        <dbReference type="ChEBI" id="CHEBI:140395"/>
        <dbReference type="EC" id="2.7.7.48"/>
    </reaction>
</comment>
<keyword evidence="1" id="KW-0694">RNA-binding</keyword>
<name>A0A1B9GEB4_9TREE</name>
<keyword evidence="1" id="KW-0808">Transferase</keyword>
<feature type="domain" description="RDRP core" evidence="3">
    <location>
        <begin position="502"/>
        <end position="1167"/>
    </location>
</feature>
<dbReference type="PANTHER" id="PTHR23079">
    <property type="entry name" value="RNA-DEPENDENT RNA POLYMERASE"/>
    <property type="match status" value="1"/>
</dbReference>